<evidence type="ECO:0000256" key="1">
    <source>
        <dbReference type="ARBA" id="ARBA00004429"/>
    </source>
</evidence>
<keyword evidence="12" id="KW-1185">Reference proteome</keyword>
<dbReference type="RefSeq" id="WP_344824509.1">
    <property type="nucleotide sequence ID" value="NZ_BAABEZ010000022.1"/>
</dbReference>
<feature type="transmembrane region" description="Helical" evidence="9">
    <location>
        <begin position="51"/>
        <end position="73"/>
    </location>
</feature>
<dbReference type="Proteomes" id="UP001501410">
    <property type="component" value="Unassembled WGS sequence"/>
</dbReference>
<dbReference type="PROSITE" id="PS51012">
    <property type="entry name" value="ABC_TM2"/>
    <property type="match status" value="1"/>
</dbReference>
<dbReference type="Pfam" id="PF01061">
    <property type="entry name" value="ABC2_membrane"/>
    <property type="match status" value="1"/>
</dbReference>
<proteinExistence type="inferred from homology"/>
<gene>
    <name evidence="11" type="ORF">GCM10023092_13940</name>
</gene>
<sequence length="290" mass="32948">MNQAHHHTEHWTEVIEPESGLLDFKLREVWRYRDLLMLLVRRDFVALYKQTILGPIWFFLQPLLTTVTFVFVFNQIAGISTGTVPAMVFYMAGTTLWNYFADCLNKTSTVFKDNAAVFGKVYFPRLIMPLSIVVSNLVKLGIQLFLFLMFWAYYLFTTDTIHPNMTLGLLPLLILLMGGLGLGFGMIISSLTTKYRDLIFLLTFAVQLLMYATPIIYPINAPGISPLVRKILMINPMSPVVETFRYAFLGSGGGTFSWGALLYTTVFTVVVMAFGAFIFNRVEKSFMDTV</sequence>
<organism evidence="11 12">
    <name type="scientific">Rurimicrobium arvi</name>
    <dbReference type="NCBI Taxonomy" id="2049916"/>
    <lineage>
        <taxon>Bacteria</taxon>
        <taxon>Pseudomonadati</taxon>
        <taxon>Bacteroidota</taxon>
        <taxon>Chitinophagia</taxon>
        <taxon>Chitinophagales</taxon>
        <taxon>Chitinophagaceae</taxon>
        <taxon>Rurimicrobium</taxon>
    </lineage>
</organism>
<evidence type="ECO:0000256" key="9">
    <source>
        <dbReference type="RuleBase" id="RU361157"/>
    </source>
</evidence>
<dbReference type="PANTHER" id="PTHR30413:SF8">
    <property type="entry name" value="TRANSPORT PERMEASE PROTEIN"/>
    <property type="match status" value="1"/>
</dbReference>
<reference evidence="12" key="1">
    <citation type="journal article" date="2019" name="Int. J. Syst. Evol. Microbiol.">
        <title>The Global Catalogue of Microorganisms (GCM) 10K type strain sequencing project: providing services to taxonomists for standard genome sequencing and annotation.</title>
        <authorList>
            <consortium name="The Broad Institute Genomics Platform"/>
            <consortium name="The Broad Institute Genome Sequencing Center for Infectious Disease"/>
            <person name="Wu L."/>
            <person name="Ma J."/>
        </authorList>
    </citation>
    <scope>NUCLEOTIDE SEQUENCE [LARGE SCALE GENOMIC DNA]</scope>
    <source>
        <strain evidence="12">JCM 31921</strain>
    </source>
</reference>
<keyword evidence="3 9" id="KW-0813">Transport</keyword>
<dbReference type="PANTHER" id="PTHR30413">
    <property type="entry name" value="INNER MEMBRANE TRANSPORT PERMEASE"/>
    <property type="match status" value="1"/>
</dbReference>
<evidence type="ECO:0000313" key="11">
    <source>
        <dbReference type="EMBL" id="GAA4453486.1"/>
    </source>
</evidence>
<feature type="transmembrane region" description="Helical" evidence="9">
    <location>
        <begin position="198"/>
        <end position="219"/>
    </location>
</feature>
<keyword evidence="6 9" id="KW-0812">Transmembrane</keyword>
<feature type="transmembrane region" description="Helical" evidence="9">
    <location>
        <begin position="256"/>
        <end position="279"/>
    </location>
</feature>
<comment type="caution">
    <text evidence="11">The sequence shown here is derived from an EMBL/GenBank/DDBJ whole genome shotgun (WGS) entry which is preliminary data.</text>
</comment>
<evidence type="ECO:0000259" key="10">
    <source>
        <dbReference type="PROSITE" id="PS51012"/>
    </source>
</evidence>
<evidence type="ECO:0000256" key="2">
    <source>
        <dbReference type="ARBA" id="ARBA00007783"/>
    </source>
</evidence>
<evidence type="ECO:0000313" key="12">
    <source>
        <dbReference type="Proteomes" id="UP001501410"/>
    </source>
</evidence>
<name>A0ABP8MQ24_9BACT</name>
<evidence type="ECO:0000256" key="8">
    <source>
        <dbReference type="ARBA" id="ARBA00023136"/>
    </source>
</evidence>
<feature type="transmembrane region" description="Helical" evidence="9">
    <location>
        <begin position="168"/>
        <end position="191"/>
    </location>
</feature>
<keyword evidence="7 9" id="KW-1133">Transmembrane helix</keyword>
<evidence type="ECO:0000256" key="5">
    <source>
        <dbReference type="ARBA" id="ARBA00022519"/>
    </source>
</evidence>
<feature type="domain" description="ABC transmembrane type-2" evidence="10">
    <location>
        <begin position="53"/>
        <end position="282"/>
    </location>
</feature>
<dbReference type="EMBL" id="BAABEZ010000022">
    <property type="protein sequence ID" value="GAA4453486.1"/>
    <property type="molecule type" value="Genomic_DNA"/>
</dbReference>
<keyword evidence="5" id="KW-0997">Cell inner membrane</keyword>
<evidence type="ECO:0000256" key="7">
    <source>
        <dbReference type="ARBA" id="ARBA00022989"/>
    </source>
</evidence>
<dbReference type="InterPro" id="IPR013525">
    <property type="entry name" value="ABC2_TM"/>
</dbReference>
<keyword evidence="4 9" id="KW-1003">Cell membrane</keyword>
<evidence type="ECO:0000256" key="3">
    <source>
        <dbReference type="ARBA" id="ARBA00022448"/>
    </source>
</evidence>
<dbReference type="InterPro" id="IPR047817">
    <property type="entry name" value="ABC2_TM_bact-type"/>
</dbReference>
<comment type="similarity">
    <text evidence="2 9">Belongs to the ABC-2 integral membrane protein family.</text>
</comment>
<protein>
    <recommendedName>
        <fullName evidence="9">Transport permease protein</fullName>
    </recommendedName>
</protein>
<accession>A0ABP8MQ24</accession>
<evidence type="ECO:0000256" key="6">
    <source>
        <dbReference type="ARBA" id="ARBA00022692"/>
    </source>
</evidence>
<evidence type="ECO:0000256" key="4">
    <source>
        <dbReference type="ARBA" id="ARBA00022475"/>
    </source>
</evidence>
<keyword evidence="8 9" id="KW-0472">Membrane</keyword>
<comment type="subcellular location">
    <subcellularLocation>
        <location evidence="1">Cell inner membrane</location>
        <topology evidence="1">Multi-pass membrane protein</topology>
    </subcellularLocation>
    <subcellularLocation>
        <location evidence="9">Cell membrane</location>
        <topology evidence="9">Multi-pass membrane protein</topology>
    </subcellularLocation>
</comment>
<feature type="transmembrane region" description="Helical" evidence="9">
    <location>
        <begin position="130"/>
        <end position="156"/>
    </location>
</feature>
<feature type="transmembrane region" description="Helical" evidence="9">
    <location>
        <begin position="79"/>
        <end position="100"/>
    </location>
</feature>